<name>A0A0F9I0B7_9ZZZZ</name>
<protein>
    <submittedName>
        <fullName evidence="1">Uncharacterized protein</fullName>
    </submittedName>
</protein>
<accession>A0A0F9I0B7</accession>
<reference evidence="1" key="1">
    <citation type="journal article" date="2015" name="Nature">
        <title>Complex archaea that bridge the gap between prokaryotes and eukaryotes.</title>
        <authorList>
            <person name="Spang A."/>
            <person name="Saw J.H."/>
            <person name="Jorgensen S.L."/>
            <person name="Zaremba-Niedzwiedzka K."/>
            <person name="Martijn J."/>
            <person name="Lind A.E."/>
            <person name="van Eijk R."/>
            <person name="Schleper C."/>
            <person name="Guy L."/>
            <person name="Ettema T.J."/>
        </authorList>
    </citation>
    <scope>NUCLEOTIDE SEQUENCE</scope>
</reference>
<gene>
    <name evidence="1" type="ORF">LCGC14_1637990</name>
</gene>
<proteinExistence type="predicted"/>
<evidence type="ECO:0000313" key="1">
    <source>
        <dbReference type="EMBL" id="KKM21176.1"/>
    </source>
</evidence>
<sequence length="64" mass="7583">MDRRVDKDIAQLYKFVLKFGMRVKNIRHAWMSVHSANKFIDPDYKYPPVPGYIKMAMKYEASSV</sequence>
<dbReference type="AlphaFoldDB" id="A0A0F9I0B7"/>
<organism evidence="1">
    <name type="scientific">marine sediment metagenome</name>
    <dbReference type="NCBI Taxonomy" id="412755"/>
    <lineage>
        <taxon>unclassified sequences</taxon>
        <taxon>metagenomes</taxon>
        <taxon>ecological metagenomes</taxon>
    </lineage>
</organism>
<dbReference type="EMBL" id="LAZR01013606">
    <property type="protein sequence ID" value="KKM21176.1"/>
    <property type="molecule type" value="Genomic_DNA"/>
</dbReference>
<comment type="caution">
    <text evidence="1">The sequence shown here is derived from an EMBL/GenBank/DDBJ whole genome shotgun (WGS) entry which is preliminary data.</text>
</comment>